<dbReference type="InterPro" id="IPR035965">
    <property type="entry name" value="PAS-like_dom_sf"/>
</dbReference>
<dbReference type="PROSITE" id="PS50109">
    <property type="entry name" value="HIS_KIN"/>
    <property type="match status" value="1"/>
</dbReference>
<dbReference type="InterPro" id="IPR050351">
    <property type="entry name" value="BphY/WalK/GraS-like"/>
</dbReference>
<comment type="catalytic activity">
    <reaction evidence="1">
        <text>ATP + protein L-histidine = ADP + protein N-phospho-L-histidine.</text>
        <dbReference type="EC" id="2.7.13.3"/>
    </reaction>
</comment>
<dbReference type="GO" id="GO:0000155">
    <property type="term" value="F:phosphorelay sensor kinase activity"/>
    <property type="evidence" value="ECO:0007669"/>
    <property type="project" value="InterPro"/>
</dbReference>
<dbReference type="GO" id="GO:0005886">
    <property type="term" value="C:plasma membrane"/>
    <property type="evidence" value="ECO:0007669"/>
    <property type="project" value="TreeGrafter"/>
</dbReference>
<dbReference type="STRING" id="1921803.NIES593_21640"/>
<dbReference type="GO" id="GO:0004721">
    <property type="term" value="F:phosphoprotein phosphatase activity"/>
    <property type="evidence" value="ECO:0007669"/>
    <property type="project" value="TreeGrafter"/>
</dbReference>
<dbReference type="CDD" id="cd00082">
    <property type="entry name" value="HisKA"/>
    <property type="match status" value="1"/>
</dbReference>
<keyword evidence="10" id="KW-1185">Reference proteome</keyword>
<accession>A0A1U7H7Z8</accession>
<dbReference type="PANTHER" id="PTHR45453">
    <property type="entry name" value="PHOSPHATE REGULON SENSOR PROTEIN PHOR"/>
    <property type="match status" value="1"/>
</dbReference>
<dbReference type="InterPro" id="IPR036097">
    <property type="entry name" value="HisK_dim/P_sf"/>
</dbReference>
<comment type="caution">
    <text evidence="9">The sequence shown here is derived from an EMBL/GenBank/DDBJ whole genome shotgun (WGS) entry which is preliminary data.</text>
</comment>
<protein>
    <recommendedName>
        <fullName evidence="2">histidine kinase</fullName>
        <ecNumber evidence="2">2.7.13.3</ecNumber>
    </recommendedName>
</protein>
<dbReference type="CDD" id="cd00075">
    <property type="entry name" value="HATPase"/>
    <property type="match status" value="1"/>
</dbReference>
<dbReference type="InterPro" id="IPR004358">
    <property type="entry name" value="Sig_transdc_His_kin-like_C"/>
</dbReference>
<dbReference type="AlphaFoldDB" id="A0A1U7H7Z8"/>
<dbReference type="PRINTS" id="PR00344">
    <property type="entry name" value="BCTRLSENSOR"/>
</dbReference>
<dbReference type="PANTHER" id="PTHR45453:SF1">
    <property type="entry name" value="PHOSPHATE REGULON SENSOR PROTEIN PHOR"/>
    <property type="match status" value="1"/>
</dbReference>
<sequence length="444" mass="50916">MAFIVTFILGVALGIGFHYWNQYRFKRQLAQILTASSDTADLITSLPSSSLVRREMAYLTQKCQALEEELQTWQTVLEGAPIGYLQVDAENQLLWCNQQARKLLKIDRWQPGQLRLLLELVRSYELDQLIEQTRSTQKPQGQEWVYYPTYYAAKGELSEREQLQLSSEKSIAIEAFTYPLPQGRVGVFLENRQPFVELSRSRDRAFSDLTHELRTPLTSISLVAEALQKRLQNPERRWVEQMLKETNRLINLVQEWLDLSQLQEAPDRHLSYQSVELRELIFAAWQSLTPLARQKEITLTYCASEPFYLQADRSRLTQVFLNLFDNSIKYSPPQSEIRVEVEAISEPETSEILISIVDSGSGFSESDLPFIFDRLYRGDPSRARYPIPTQAIETFPTRHGSGLGLAIAQQIIKAHGGSISAQNHPETGGAWLQLRLPTHQSKDI</sequence>
<dbReference type="Pfam" id="PF02518">
    <property type="entry name" value="HATPase_c"/>
    <property type="match status" value="1"/>
</dbReference>
<evidence type="ECO:0000256" key="4">
    <source>
        <dbReference type="ARBA" id="ARBA00022679"/>
    </source>
</evidence>
<evidence type="ECO:0000313" key="10">
    <source>
        <dbReference type="Proteomes" id="UP000186868"/>
    </source>
</evidence>
<dbReference type="InterPro" id="IPR003594">
    <property type="entry name" value="HATPase_dom"/>
</dbReference>
<organism evidence="9 10">
    <name type="scientific">Hydrococcus rivularis NIES-593</name>
    <dbReference type="NCBI Taxonomy" id="1921803"/>
    <lineage>
        <taxon>Bacteria</taxon>
        <taxon>Bacillati</taxon>
        <taxon>Cyanobacteriota</taxon>
        <taxon>Cyanophyceae</taxon>
        <taxon>Pleurocapsales</taxon>
        <taxon>Hydrococcaceae</taxon>
        <taxon>Hydrococcus</taxon>
    </lineage>
</organism>
<keyword evidence="7" id="KW-0472">Membrane</keyword>
<name>A0A1U7H7Z8_9CYAN</name>
<dbReference type="RefSeq" id="WP_073601576.1">
    <property type="nucleotide sequence ID" value="NZ_MRCB01000045.1"/>
</dbReference>
<evidence type="ECO:0000259" key="8">
    <source>
        <dbReference type="PROSITE" id="PS50109"/>
    </source>
</evidence>
<feature type="domain" description="Histidine kinase" evidence="8">
    <location>
        <begin position="208"/>
        <end position="440"/>
    </location>
</feature>
<evidence type="ECO:0000256" key="7">
    <source>
        <dbReference type="ARBA" id="ARBA00023136"/>
    </source>
</evidence>
<dbReference type="SUPFAM" id="SSF55785">
    <property type="entry name" value="PYP-like sensor domain (PAS domain)"/>
    <property type="match status" value="1"/>
</dbReference>
<dbReference type="SMART" id="SM00387">
    <property type="entry name" value="HATPase_c"/>
    <property type="match status" value="1"/>
</dbReference>
<keyword evidence="5 9" id="KW-0418">Kinase</keyword>
<dbReference type="Gene3D" id="3.30.565.10">
    <property type="entry name" value="Histidine kinase-like ATPase, C-terminal domain"/>
    <property type="match status" value="1"/>
</dbReference>
<dbReference type="InterPro" id="IPR005467">
    <property type="entry name" value="His_kinase_dom"/>
</dbReference>
<evidence type="ECO:0000256" key="1">
    <source>
        <dbReference type="ARBA" id="ARBA00000085"/>
    </source>
</evidence>
<dbReference type="Pfam" id="PF00512">
    <property type="entry name" value="HisKA"/>
    <property type="match status" value="1"/>
</dbReference>
<dbReference type="EMBL" id="MRCB01000045">
    <property type="protein sequence ID" value="OKH18854.1"/>
    <property type="molecule type" value="Genomic_DNA"/>
</dbReference>
<proteinExistence type="predicted"/>
<dbReference type="EC" id="2.7.13.3" evidence="2"/>
<dbReference type="SMART" id="SM00091">
    <property type="entry name" value="PAS"/>
    <property type="match status" value="1"/>
</dbReference>
<gene>
    <name evidence="9" type="ORF">NIES593_21640</name>
</gene>
<dbReference type="Proteomes" id="UP000186868">
    <property type="component" value="Unassembled WGS sequence"/>
</dbReference>
<dbReference type="SMART" id="SM00388">
    <property type="entry name" value="HisKA"/>
    <property type="match status" value="1"/>
</dbReference>
<evidence type="ECO:0000256" key="3">
    <source>
        <dbReference type="ARBA" id="ARBA00022553"/>
    </source>
</evidence>
<dbReference type="Gene3D" id="1.10.287.130">
    <property type="match status" value="1"/>
</dbReference>
<dbReference type="InterPro" id="IPR003661">
    <property type="entry name" value="HisK_dim/P_dom"/>
</dbReference>
<evidence type="ECO:0000313" key="9">
    <source>
        <dbReference type="EMBL" id="OKH18854.1"/>
    </source>
</evidence>
<dbReference type="Gene3D" id="3.30.450.20">
    <property type="entry name" value="PAS domain"/>
    <property type="match status" value="1"/>
</dbReference>
<dbReference type="SUPFAM" id="SSF55874">
    <property type="entry name" value="ATPase domain of HSP90 chaperone/DNA topoisomerase II/histidine kinase"/>
    <property type="match status" value="1"/>
</dbReference>
<evidence type="ECO:0000256" key="5">
    <source>
        <dbReference type="ARBA" id="ARBA00022777"/>
    </source>
</evidence>
<keyword evidence="4" id="KW-0808">Transferase</keyword>
<dbReference type="SUPFAM" id="SSF47384">
    <property type="entry name" value="Homodimeric domain of signal transducing histidine kinase"/>
    <property type="match status" value="1"/>
</dbReference>
<reference evidence="9 10" key="1">
    <citation type="submission" date="2016-11" db="EMBL/GenBank/DDBJ databases">
        <title>Draft Genome Sequences of Nine Cyanobacterial Strains from Diverse Habitats.</title>
        <authorList>
            <person name="Zhu T."/>
            <person name="Hou S."/>
            <person name="Lu X."/>
            <person name="Hess W.R."/>
        </authorList>
    </citation>
    <scope>NUCLEOTIDE SEQUENCE [LARGE SCALE GENOMIC DNA]</scope>
    <source>
        <strain evidence="9 10">NIES-593</strain>
    </source>
</reference>
<keyword evidence="3" id="KW-0597">Phosphoprotein</keyword>
<evidence type="ECO:0000256" key="6">
    <source>
        <dbReference type="ARBA" id="ARBA00023012"/>
    </source>
</evidence>
<evidence type="ECO:0000256" key="2">
    <source>
        <dbReference type="ARBA" id="ARBA00012438"/>
    </source>
</evidence>
<keyword evidence="6" id="KW-0902">Two-component regulatory system</keyword>
<dbReference type="InterPro" id="IPR036890">
    <property type="entry name" value="HATPase_C_sf"/>
</dbReference>
<dbReference type="OrthoDB" id="9773956at2"/>
<dbReference type="GO" id="GO:0016036">
    <property type="term" value="P:cellular response to phosphate starvation"/>
    <property type="evidence" value="ECO:0007669"/>
    <property type="project" value="TreeGrafter"/>
</dbReference>
<dbReference type="InterPro" id="IPR000014">
    <property type="entry name" value="PAS"/>
</dbReference>